<feature type="binding site" description="in other chain" evidence="7">
    <location>
        <position position="245"/>
    </location>
    <ligand>
        <name>IMP</name>
        <dbReference type="ChEBI" id="CHEBI:58053"/>
        <note>ligand shared between dimeric partners</note>
    </ligand>
</feature>
<accession>A0A399JBG8</accession>
<feature type="active site" description="Proton acceptor" evidence="7">
    <location>
        <position position="15"/>
    </location>
</feature>
<dbReference type="PANTHER" id="PTHR11846:SF0">
    <property type="entry name" value="ADENYLOSUCCINATE SYNTHETASE"/>
    <property type="match status" value="1"/>
</dbReference>
<evidence type="ECO:0000256" key="1">
    <source>
        <dbReference type="ARBA" id="ARBA00022598"/>
    </source>
</evidence>
<evidence type="ECO:0000256" key="6">
    <source>
        <dbReference type="ARBA" id="ARBA00023134"/>
    </source>
</evidence>
<dbReference type="InterPro" id="IPR001114">
    <property type="entry name" value="Adenylosuccinate_synthetase"/>
</dbReference>
<dbReference type="EMBL" id="QQXK01000007">
    <property type="protein sequence ID" value="RII42915.1"/>
    <property type="molecule type" value="Genomic_DNA"/>
</dbReference>
<comment type="cofactor">
    <cofactor evidence="7">
        <name>Mg(2+)</name>
        <dbReference type="ChEBI" id="CHEBI:18420"/>
    </cofactor>
    <text evidence="7">Binds 1 Mg(2+) ion per subunit.</text>
</comment>
<dbReference type="GO" id="GO:0005737">
    <property type="term" value="C:cytoplasm"/>
    <property type="evidence" value="ECO:0007669"/>
    <property type="project" value="UniProtKB-SubCell"/>
</dbReference>
<dbReference type="InterPro" id="IPR042111">
    <property type="entry name" value="Adenylosuccinate_synth_dom3"/>
</dbReference>
<evidence type="ECO:0000256" key="3">
    <source>
        <dbReference type="ARBA" id="ARBA00022741"/>
    </source>
</evidence>
<comment type="catalytic activity">
    <reaction evidence="7 8">
        <text>IMP + L-aspartate + GTP = N(6)-(1,2-dicarboxyethyl)-AMP + GDP + phosphate + 2 H(+)</text>
        <dbReference type="Rhea" id="RHEA:15753"/>
        <dbReference type="ChEBI" id="CHEBI:15378"/>
        <dbReference type="ChEBI" id="CHEBI:29991"/>
        <dbReference type="ChEBI" id="CHEBI:37565"/>
        <dbReference type="ChEBI" id="CHEBI:43474"/>
        <dbReference type="ChEBI" id="CHEBI:57567"/>
        <dbReference type="ChEBI" id="CHEBI:58053"/>
        <dbReference type="ChEBI" id="CHEBI:58189"/>
        <dbReference type="EC" id="6.3.4.4"/>
    </reaction>
</comment>
<comment type="similarity">
    <text evidence="7 8">Belongs to the adenylosuccinate synthetase family.</text>
</comment>
<evidence type="ECO:0000256" key="7">
    <source>
        <dbReference type="HAMAP-Rule" id="MF_00011"/>
    </source>
</evidence>
<name>A0A399JBG8_9MICC</name>
<feature type="binding site" evidence="7">
    <location>
        <begin position="14"/>
        <end position="20"/>
    </location>
    <ligand>
        <name>GTP</name>
        <dbReference type="ChEBI" id="CHEBI:37565"/>
    </ligand>
</feature>
<evidence type="ECO:0000256" key="8">
    <source>
        <dbReference type="RuleBase" id="RU000520"/>
    </source>
</evidence>
<keyword evidence="3 7" id="KW-0547">Nucleotide-binding</keyword>
<feature type="region of interest" description="Disordered" evidence="9">
    <location>
        <begin position="283"/>
        <end position="309"/>
    </location>
</feature>
<dbReference type="AlphaFoldDB" id="A0A399JBG8"/>
<keyword evidence="4 7" id="KW-0658">Purine biosynthesis</keyword>
<evidence type="ECO:0000256" key="5">
    <source>
        <dbReference type="ARBA" id="ARBA00022842"/>
    </source>
</evidence>
<organism evidence="10 11">
    <name type="scientific">Galactobacter valiniphilus</name>
    <dbReference type="NCBI Taxonomy" id="2676122"/>
    <lineage>
        <taxon>Bacteria</taxon>
        <taxon>Bacillati</taxon>
        <taxon>Actinomycetota</taxon>
        <taxon>Actinomycetes</taxon>
        <taxon>Micrococcales</taxon>
        <taxon>Micrococcaceae</taxon>
        <taxon>Galactobacter</taxon>
    </lineage>
</organism>
<dbReference type="Pfam" id="PF00709">
    <property type="entry name" value="Adenylsucc_synt"/>
    <property type="match status" value="1"/>
</dbReference>
<comment type="subcellular location">
    <subcellularLocation>
        <location evidence="7">Cytoplasm</location>
    </subcellularLocation>
</comment>
<feature type="active site" description="Proton donor" evidence="7">
    <location>
        <position position="47"/>
    </location>
</feature>
<evidence type="ECO:0000256" key="4">
    <source>
        <dbReference type="ARBA" id="ARBA00022755"/>
    </source>
</evidence>
<dbReference type="HAMAP" id="MF_00011">
    <property type="entry name" value="Adenylosucc_synth"/>
    <property type="match status" value="1"/>
</dbReference>
<feature type="binding site" description="in other chain" evidence="7">
    <location>
        <position position="230"/>
    </location>
    <ligand>
        <name>IMP</name>
        <dbReference type="ChEBI" id="CHEBI:58053"/>
        <note>ligand shared between dimeric partners</note>
    </ligand>
</feature>
<feature type="binding site" evidence="7">
    <location>
        <position position="15"/>
    </location>
    <ligand>
        <name>Mg(2+)</name>
        <dbReference type="ChEBI" id="CHEBI:18420"/>
    </ligand>
</feature>
<dbReference type="InterPro" id="IPR042110">
    <property type="entry name" value="Adenylosuccinate_synth_dom2"/>
</dbReference>
<reference evidence="10 11" key="1">
    <citation type="submission" date="2018-07" db="EMBL/GenBank/DDBJ databases">
        <title>Arthrobacter sp. nov., isolated from raw cow's milk with high bacterial count.</title>
        <authorList>
            <person name="Hahne J."/>
            <person name="Isele D."/>
            <person name="Lipski A."/>
        </authorList>
    </citation>
    <scope>NUCLEOTIDE SEQUENCE [LARGE SCALE GENOMIC DNA]</scope>
    <source>
        <strain evidence="10 11">JZ R-35</strain>
    </source>
</reference>
<comment type="caution">
    <text evidence="7">Lacks conserved residue(s) required for the propagation of feature annotation.</text>
</comment>
<dbReference type="PANTHER" id="PTHR11846">
    <property type="entry name" value="ADENYLOSUCCINATE SYNTHETASE"/>
    <property type="match status" value="1"/>
</dbReference>
<dbReference type="InterPro" id="IPR018220">
    <property type="entry name" value="Adenylosuccin_syn_GTP-bd"/>
</dbReference>
<comment type="function">
    <text evidence="7">Plays an important role in the de novo pathway of purine nucleotide biosynthesis. Catalyzes the first committed step in the biosynthesis of AMP from IMP.</text>
</comment>
<comment type="pathway">
    <text evidence="7 8">Purine metabolism; AMP biosynthesis via de novo pathway; AMP from IMP: step 1/2.</text>
</comment>
<keyword evidence="5 7" id="KW-0460">Magnesium</keyword>
<dbReference type="InterPro" id="IPR042109">
    <property type="entry name" value="Adenylosuccinate_synth_dom1"/>
</dbReference>
<feature type="binding site" description="in other chain" evidence="7">
    <location>
        <position position="132"/>
    </location>
    <ligand>
        <name>IMP</name>
        <dbReference type="ChEBI" id="CHEBI:58053"/>
        <note>ligand shared between dimeric partners</note>
    </ligand>
</feature>
<keyword evidence="2 7" id="KW-0479">Metal-binding</keyword>
<sequence>MGARADIVVGLGFGDEGKGAAVDYLSTRGARLADRVVRFNGGGQAAHTVVAGGLKHTFSTFASGTLAGVPGWIGPRCTFAPGPAAAEAAALRGLGLTPRLSVSEDALLTTPLHVAANLAREAARGAGAHGTTGTGFGETIGASEALSDAGLPVLRAGDLGSVDALLAGLLALRDHLGARGLLAVEPGETELLDVAARMRSALAASGVLVLPTELLLEELGSGYTVFEGAQGLGLDENLGAQPHTTWSTTTPANARRLAAAAGIGEVRAFGCLRTYSTRHGAGPLPGEGALPFAPAEPDNPDDGAQGAFRTGAHDPEVIEWAVRASGVDALCVSHLDVFDPFVTIAGRAGIGDFGPVEFVAHGPGRGDRRAP</sequence>
<dbReference type="RefSeq" id="WP_119424060.1">
    <property type="nucleotide sequence ID" value="NZ_QQXK01000007.1"/>
</dbReference>
<dbReference type="GO" id="GO:0046040">
    <property type="term" value="P:IMP metabolic process"/>
    <property type="evidence" value="ECO:0007669"/>
    <property type="project" value="TreeGrafter"/>
</dbReference>
<protein>
    <recommendedName>
        <fullName evidence="7 8">Adenylosuccinate synthetase</fullName>
        <shortName evidence="7">AMPSase</shortName>
        <shortName evidence="7">AdSS</shortName>
        <ecNumber evidence="7 8">6.3.4.4</ecNumber>
    </recommendedName>
    <alternativeName>
        <fullName evidence="7">IMP--aspartate ligase</fullName>
    </alternativeName>
</protein>
<feature type="binding site" description="in other chain" evidence="7">
    <location>
        <begin position="15"/>
        <end position="18"/>
    </location>
    <ligand>
        <name>IMP</name>
        <dbReference type="ChEBI" id="CHEBI:58053"/>
        <note>ligand shared between dimeric partners</note>
    </ligand>
</feature>
<dbReference type="Gene3D" id="3.90.170.10">
    <property type="entry name" value="Adenylosuccinate Synthetase, subunit A, domain 3"/>
    <property type="match status" value="1"/>
</dbReference>
<dbReference type="Gene3D" id="1.10.300.10">
    <property type="entry name" value="Adenylosuccinate Synthetase, subunit A, domain 2"/>
    <property type="match status" value="1"/>
</dbReference>
<keyword evidence="11" id="KW-1185">Reference proteome</keyword>
<feature type="binding site" evidence="7">
    <location>
        <begin position="334"/>
        <end position="336"/>
    </location>
    <ligand>
        <name>GTP</name>
        <dbReference type="ChEBI" id="CHEBI:37565"/>
    </ligand>
</feature>
<evidence type="ECO:0000313" key="10">
    <source>
        <dbReference type="EMBL" id="RII42915.1"/>
    </source>
</evidence>
<comment type="caution">
    <text evidence="10">The sequence shown here is derived from an EMBL/GenBank/DDBJ whole genome shotgun (WGS) entry which is preliminary data.</text>
</comment>
<dbReference type="UniPathway" id="UPA00075">
    <property type="reaction ID" value="UER00335"/>
</dbReference>
<dbReference type="Gene3D" id="3.40.440.10">
    <property type="entry name" value="Adenylosuccinate Synthetase, subunit A, domain 1"/>
    <property type="match status" value="1"/>
</dbReference>
<dbReference type="GO" id="GO:0000287">
    <property type="term" value="F:magnesium ion binding"/>
    <property type="evidence" value="ECO:0007669"/>
    <property type="project" value="UniProtKB-UniRule"/>
</dbReference>
<dbReference type="SUPFAM" id="SSF52540">
    <property type="entry name" value="P-loop containing nucleoside triphosphate hydrolases"/>
    <property type="match status" value="1"/>
</dbReference>
<keyword evidence="6 7" id="KW-0342">GTP-binding</keyword>
<dbReference type="PROSITE" id="PS01266">
    <property type="entry name" value="ADENYLOSUCCIN_SYN_1"/>
    <property type="match status" value="1"/>
</dbReference>
<gene>
    <name evidence="7" type="primary">purA</name>
    <name evidence="10" type="ORF">DWB68_05085</name>
</gene>
<dbReference type="SMART" id="SM00788">
    <property type="entry name" value="Adenylsucc_synt"/>
    <property type="match status" value="1"/>
</dbReference>
<dbReference type="GO" id="GO:0004019">
    <property type="term" value="F:adenylosuccinate synthase activity"/>
    <property type="evidence" value="ECO:0007669"/>
    <property type="project" value="UniProtKB-UniRule"/>
</dbReference>
<feature type="compositionally biased region" description="Low complexity" evidence="9">
    <location>
        <begin position="283"/>
        <end position="296"/>
    </location>
</feature>
<dbReference type="GO" id="GO:0005525">
    <property type="term" value="F:GTP binding"/>
    <property type="evidence" value="ECO:0007669"/>
    <property type="project" value="UniProtKB-UniRule"/>
</dbReference>
<evidence type="ECO:0000313" key="11">
    <source>
        <dbReference type="Proteomes" id="UP000265419"/>
    </source>
</evidence>
<keyword evidence="1 7" id="KW-0436">Ligase</keyword>
<dbReference type="Proteomes" id="UP000265419">
    <property type="component" value="Unassembled WGS sequence"/>
</dbReference>
<evidence type="ECO:0000256" key="9">
    <source>
        <dbReference type="SAM" id="MobiDB-lite"/>
    </source>
</evidence>
<proteinExistence type="inferred from homology"/>
<dbReference type="EC" id="6.3.4.4" evidence="7 8"/>
<evidence type="ECO:0000256" key="2">
    <source>
        <dbReference type="ARBA" id="ARBA00022723"/>
    </source>
</evidence>
<dbReference type="GO" id="GO:0044208">
    <property type="term" value="P:'de novo' AMP biosynthetic process"/>
    <property type="evidence" value="ECO:0007669"/>
    <property type="project" value="UniProtKB-UniRule"/>
</dbReference>
<keyword evidence="7" id="KW-0963">Cytoplasm</keyword>
<comment type="subunit">
    <text evidence="7">Homodimer.</text>
</comment>
<dbReference type="InterPro" id="IPR027417">
    <property type="entry name" value="P-loop_NTPase"/>
</dbReference>